<accession>A0A0V1I7H1</accession>
<evidence type="ECO:0000313" key="3">
    <source>
        <dbReference type="Proteomes" id="UP000055024"/>
    </source>
</evidence>
<dbReference type="AlphaFoldDB" id="A0A0V1I7H1"/>
<organism evidence="2 3">
    <name type="scientific">Trichinella zimbabwensis</name>
    <dbReference type="NCBI Taxonomy" id="268475"/>
    <lineage>
        <taxon>Eukaryota</taxon>
        <taxon>Metazoa</taxon>
        <taxon>Ecdysozoa</taxon>
        <taxon>Nematoda</taxon>
        <taxon>Enoplea</taxon>
        <taxon>Dorylaimia</taxon>
        <taxon>Trichinellida</taxon>
        <taxon>Trichinellidae</taxon>
        <taxon>Trichinella</taxon>
    </lineage>
</organism>
<name>A0A0V1I7H1_9BILA</name>
<reference evidence="2 3" key="1">
    <citation type="submission" date="2015-01" db="EMBL/GenBank/DDBJ databases">
        <title>Evolution of Trichinella species and genotypes.</title>
        <authorList>
            <person name="Korhonen P.K."/>
            <person name="Edoardo P."/>
            <person name="Giuseppe L.R."/>
            <person name="Gasser R.B."/>
        </authorList>
    </citation>
    <scope>NUCLEOTIDE SEQUENCE [LARGE SCALE GENOMIC DNA]</scope>
    <source>
        <strain evidence="2">ISS1029</strain>
    </source>
</reference>
<feature type="region of interest" description="Disordered" evidence="1">
    <location>
        <begin position="1"/>
        <end position="27"/>
    </location>
</feature>
<sequence>MHSSPDISASTSASPTETISGASDDSYRIDEHQTIQFRKAKKKSSNVFQEKLARVKFLKEENAKLEIDMLH</sequence>
<dbReference type="OrthoDB" id="5915954at2759"/>
<keyword evidence="3" id="KW-1185">Reference proteome</keyword>
<proteinExistence type="predicted"/>
<comment type="caution">
    <text evidence="2">The sequence shown here is derived from an EMBL/GenBank/DDBJ whole genome shotgun (WGS) entry which is preliminary data.</text>
</comment>
<evidence type="ECO:0000313" key="2">
    <source>
        <dbReference type="EMBL" id="KRZ18448.1"/>
    </source>
</evidence>
<protein>
    <submittedName>
        <fullName evidence="2">Uncharacterized protein</fullName>
    </submittedName>
</protein>
<dbReference type="EMBL" id="JYDP01000003">
    <property type="protein sequence ID" value="KRZ18448.1"/>
    <property type="molecule type" value="Genomic_DNA"/>
</dbReference>
<gene>
    <name evidence="2" type="ORF">T11_13432</name>
</gene>
<evidence type="ECO:0000256" key="1">
    <source>
        <dbReference type="SAM" id="MobiDB-lite"/>
    </source>
</evidence>
<dbReference type="Proteomes" id="UP000055024">
    <property type="component" value="Unassembled WGS sequence"/>
</dbReference>
<feature type="compositionally biased region" description="Low complexity" evidence="1">
    <location>
        <begin position="1"/>
        <end position="16"/>
    </location>
</feature>